<evidence type="ECO:0000313" key="2">
    <source>
        <dbReference type="EMBL" id="KAJ1176844.1"/>
    </source>
</evidence>
<dbReference type="Proteomes" id="UP001066276">
    <property type="component" value="Chromosome 3_2"/>
</dbReference>
<comment type="caution">
    <text evidence="2">The sequence shown here is derived from an EMBL/GenBank/DDBJ whole genome shotgun (WGS) entry which is preliminary data.</text>
</comment>
<protein>
    <submittedName>
        <fullName evidence="2">Uncharacterized protein</fullName>
    </submittedName>
</protein>
<name>A0AAV7TLM7_PLEWA</name>
<reference evidence="2" key="1">
    <citation type="journal article" date="2022" name="bioRxiv">
        <title>Sequencing and chromosome-scale assembly of the giantPleurodeles waltlgenome.</title>
        <authorList>
            <person name="Brown T."/>
            <person name="Elewa A."/>
            <person name="Iarovenko S."/>
            <person name="Subramanian E."/>
            <person name="Araus A.J."/>
            <person name="Petzold A."/>
            <person name="Susuki M."/>
            <person name="Suzuki K.-i.T."/>
            <person name="Hayashi T."/>
            <person name="Toyoda A."/>
            <person name="Oliveira C."/>
            <person name="Osipova E."/>
            <person name="Leigh N.D."/>
            <person name="Simon A."/>
            <person name="Yun M.H."/>
        </authorList>
    </citation>
    <scope>NUCLEOTIDE SEQUENCE</scope>
    <source>
        <strain evidence="2">20211129_DDA</strain>
        <tissue evidence="2">Liver</tissue>
    </source>
</reference>
<evidence type="ECO:0000256" key="1">
    <source>
        <dbReference type="SAM" id="Phobius"/>
    </source>
</evidence>
<keyword evidence="1" id="KW-1133">Transmembrane helix</keyword>
<keyword evidence="1" id="KW-0812">Transmembrane</keyword>
<keyword evidence="3" id="KW-1185">Reference proteome</keyword>
<proteinExistence type="predicted"/>
<evidence type="ECO:0000313" key="3">
    <source>
        <dbReference type="Proteomes" id="UP001066276"/>
    </source>
</evidence>
<gene>
    <name evidence="2" type="ORF">NDU88_002111</name>
</gene>
<organism evidence="2 3">
    <name type="scientific">Pleurodeles waltl</name>
    <name type="common">Iberian ribbed newt</name>
    <dbReference type="NCBI Taxonomy" id="8319"/>
    <lineage>
        <taxon>Eukaryota</taxon>
        <taxon>Metazoa</taxon>
        <taxon>Chordata</taxon>
        <taxon>Craniata</taxon>
        <taxon>Vertebrata</taxon>
        <taxon>Euteleostomi</taxon>
        <taxon>Amphibia</taxon>
        <taxon>Batrachia</taxon>
        <taxon>Caudata</taxon>
        <taxon>Salamandroidea</taxon>
        <taxon>Salamandridae</taxon>
        <taxon>Pleurodelinae</taxon>
        <taxon>Pleurodeles</taxon>
    </lineage>
</organism>
<feature type="transmembrane region" description="Helical" evidence="1">
    <location>
        <begin position="106"/>
        <end position="131"/>
    </location>
</feature>
<dbReference type="AlphaFoldDB" id="A0AAV7TLM7"/>
<dbReference type="EMBL" id="JANPWB010000006">
    <property type="protein sequence ID" value="KAJ1176844.1"/>
    <property type="molecule type" value="Genomic_DNA"/>
</dbReference>
<keyword evidence="1" id="KW-0472">Membrane</keyword>
<sequence>MARGERAGRMMANMLSKPWANSYVTEIDSPAGERVTSTDGVMKVFTMFFEDLYSEPAVLSAEAIQDYFAEISLLWFDDPHRAYFDDPFSVEELELPTLCDAAICGMLVLCCLASARFLFLFLLVSVLFFYLRTPVLLLAVGLAPPRPDILEQRTVLMILN</sequence>
<accession>A0AAV7TLM7</accession>